<keyword evidence="3" id="KW-1185">Reference proteome</keyword>
<keyword evidence="1" id="KW-1133">Transmembrane helix</keyword>
<evidence type="ECO:0000256" key="1">
    <source>
        <dbReference type="SAM" id="Phobius"/>
    </source>
</evidence>
<evidence type="ECO:0000313" key="3">
    <source>
        <dbReference type="Proteomes" id="UP000784294"/>
    </source>
</evidence>
<comment type="caution">
    <text evidence="2">The sequence shown here is derived from an EMBL/GenBank/DDBJ whole genome shotgun (WGS) entry which is preliminary data.</text>
</comment>
<evidence type="ECO:0008006" key="4">
    <source>
        <dbReference type="Google" id="ProtNLM"/>
    </source>
</evidence>
<accession>A0A3S5FDS7</accession>
<dbReference type="Proteomes" id="UP000784294">
    <property type="component" value="Unassembled WGS sequence"/>
</dbReference>
<evidence type="ECO:0000313" key="2">
    <source>
        <dbReference type="EMBL" id="VEL20779.1"/>
    </source>
</evidence>
<gene>
    <name evidence="2" type="ORF">PXEA_LOCUS14219</name>
</gene>
<keyword evidence="1" id="KW-0812">Transmembrane</keyword>
<organism evidence="2 3">
    <name type="scientific">Protopolystoma xenopodis</name>
    <dbReference type="NCBI Taxonomy" id="117903"/>
    <lineage>
        <taxon>Eukaryota</taxon>
        <taxon>Metazoa</taxon>
        <taxon>Spiralia</taxon>
        <taxon>Lophotrochozoa</taxon>
        <taxon>Platyhelminthes</taxon>
        <taxon>Monogenea</taxon>
        <taxon>Polyopisthocotylea</taxon>
        <taxon>Polystomatidea</taxon>
        <taxon>Polystomatidae</taxon>
        <taxon>Protopolystoma</taxon>
    </lineage>
</organism>
<dbReference type="AlphaFoldDB" id="A0A3S5FDS7"/>
<reference evidence="2" key="1">
    <citation type="submission" date="2018-11" db="EMBL/GenBank/DDBJ databases">
        <authorList>
            <consortium name="Pathogen Informatics"/>
        </authorList>
    </citation>
    <scope>NUCLEOTIDE SEQUENCE</scope>
</reference>
<protein>
    <recommendedName>
        <fullName evidence="4">Transmembrane protein</fullName>
    </recommendedName>
</protein>
<name>A0A3S5FDS7_9PLAT</name>
<sequence length="134" mass="14869">MRVLFHTPPPTFLLSASSAPRLSCLSFSSLVATCHQPRLLASVCSSASARWAHQLMRLHSSHISPVCLYLCLCGCVCVCVYACRYRRGHLVSGIETTDQYFASPRLASPRLRPIRSFLERPRDGKDEETAQTAS</sequence>
<dbReference type="EMBL" id="CAAALY010047974">
    <property type="protein sequence ID" value="VEL20779.1"/>
    <property type="molecule type" value="Genomic_DNA"/>
</dbReference>
<feature type="transmembrane region" description="Helical" evidence="1">
    <location>
        <begin position="62"/>
        <end position="83"/>
    </location>
</feature>
<keyword evidence="1" id="KW-0472">Membrane</keyword>
<proteinExistence type="predicted"/>